<keyword evidence="3" id="KW-1003">Cell membrane</keyword>
<dbReference type="Pfam" id="PF07662">
    <property type="entry name" value="Nucleos_tra2_C"/>
    <property type="match status" value="1"/>
</dbReference>
<dbReference type="Pfam" id="PF01773">
    <property type="entry name" value="Nucleos_tra2_N"/>
    <property type="match status" value="1"/>
</dbReference>
<feature type="transmembrane region" description="Helical" evidence="7">
    <location>
        <begin position="151"/>
        <end position="170"/>
    </location>
</feature>
<feature type="transmembrane region" description="Helical" evidence="7">
    <location>
        <begin position="467"/>
        <end position="489"/>
    </location>
</feature>
<reference evidence="12" key="1">
    <citation type="submission" date="2022-01" db="EMBL/GenBank/DDBJ databases">
        <authorList>
            <person name="Braso-Vives M."/>
        </authorList>
    </citation>
    <scope>NUCLEOTIDE SEQUENCE</scope>
</reference>
<dbReference type="GO" id="GO:0005415">
    <property type="term" value="F:nucleoside:sodium symporter activity"/>
    <property type="evidence" value="ECO:0007669"/>
    <property type="project" value="TreeGrafter"/>
</dbReference>
<organism evidence="12 13">
    <name type="scientific">Branchiostoma lanceolatum</name>
    <name type="common">Common lancelet</name>
    <name type="synonym">Amphioxus lanceolatum</name>
    <dbReference type="NCBI Taxonomy" id="7740"/>
    <lineage>
        <taxon>Eukaryota</taxon>
        <taxon>Metazoa</taxon>
        <taxon>Chordata</taxon>
        <taxon>Cephalochordata</taxon>
        <taxon>Leptocardii</taxon>
        <taxon>Amphioxiformes</taxon>
        <taxon>Branchiostomatidae</taxon>
        <taxon>Branchiostoma</taxon>
    </lineage>
</organism>
<feature type="transmembrane region" description="Helical" evidence="7">
    <location>
        <begin position="197"/>
        <end position="213"/>
    </location>
</feature>
<feature type="transmembrane region" description="Helical" evidence="7">
    <location>
        <begin position="219"/>
        <end position="238"/>
    </location>
</feature>
<keyword evidence="5 7" id="KW-1133">Transmembrane helix</keyword>
<dbReference type="InterPro" id="IPR011657">
    <property type="entry name" value="CNT_C_dom"/>
</dbReference>
<name>A0A8J9ZCC8_BRALA</name>
<dbReference type="Pfam" id="PF07670">
    <property type="entry name" value="Gate"/>
    <property type="match status" value="1"/>
</dbReference>
<evidence type="ECO:0000256" key="8">
    <source>
        <dbReference type="SAM" id="MobiDB-lite"/>
    </source>
</evidence>
<evidence type="ECO:0000256" key="6">
    <source>
        <dbReference type="ARBA" id="ARBA00023136"/>
    </source>
</evidence>
<dbReference type="OrthoDB" id="6075923at2759"/>
<feature type="transmembrane region" description="Helical" evidence="7">
    <location>
        <begin position="495"/>
        <end position="516"/>
    </location>
</feature>
<feature type="transmembrane region" description="Helical" evidence="7">
    <location>
        <begin position="250"/>
        <end position="269"/>
    </location>
</feature>
<evidence type="ECO:0000313" key="12">
    <source>
        <dbReference type="EMBL" id="CAH1251932.1"/>
    </source>
</evidence>
<comment type="subcellular location">
    <subcellularLocation>
        <location evidence="1">Cell membrane</location>
        <topology evidence="1">Multi-pass membrane protein</topology>
    </subcellularLocation>
</comment>
<feature type="transmembrane region" description="Helical" evidence="7">
    <location>
        <begin position="310"/>
        <end position="335"/>
    </location>
</feature>
<feature type="transmembrane region" description="Helical" evidence="7">
    <location>
        <begin position="605"/>
        <end position="628"/>
    </location>
</feature>
<sequence>MSSPGEPRARYQPGVAEGRDVVISLDEKGSPRTEVAGNQPSAAQCYRFTKTDPDSVHIEVEPTAPPHEAPRSRTPPPTYDAAVDAEDGQPRRRKCCGGPSMSTRALGVYKEHKKPILISFGVVLLIGFIVFLGFAIDYYLRYREVGGCKNVIGLLAITGCVLFLLTYYYVSRFCGDDIYEHCLKDVFTVAGNDWTKRLFYVLCLIGLILWIALDTARHTQNLISGAGLVVMVIFLCIFSKHPDHVKWRPVLWGLALQFIFGLLILRTQVGYDVFQFLGEKFQSFIEYADVGSKFVFGKDTYTDHFFAFKVLPIIIFFSSVMSVLYYIGVMQVVIVKMAWLLQRTMETSSPESINAAGNIFVGQTDAPLLIRPLIKDMTKSELHAVMTGGFATIAGSVLGAYIAFGVPPTHLLTASVMSAPAALAVSKLFYPETEETMRLDDNVPLGKGDERNVIEAVASGAQIAISLVANIAANLISFLALLAFFNGILSWIGCMVGYDILSFEIICSYVFMPLAFMMGVEWRDCRLVAELIGIKTFLNEFVAYEALAKIIKNRVTGAVGATMSVRSEVIATYALCGFSNLGSMGIMLGGLGAMAPNRVGDLAEMVVRALIAGSIACFMTASLAGMLYQEPTAMVVAATNATLNFTLNATANPNATVLLNFTLNATANPNATVIPTVLTFLTSANP</sequence>
<dbReference type="Proteomes" id="UP000838412">
    <property type="component" value="Chromosome 19"/>
</dbReference>
<dbReference type="EMBL" id="OV696704">
    <property type="protein sequence ID" value="CAH1251932.1"/>
    <property type="molecule type" value="Genomic_DNA"/>
</dbReference>
<feature type="region of interest" description="Disordered" evidence="8">
    <location>
        <begin position="56"/>
        <end position="94"/>
    </location>
</feature>
<dbReference type="PANTHER" id="PTHR10590:SF4">
    <property type="entry name" value="SOLUTE CARRIER FAMILY 28 MEMBER 3"/>
    <property type="match status" value="1"/>
</dbReference>
<dbReference type="AlphaFoldDB" id="A0A8J9ZCC8"/>
<evidence type="ECO:0000256" key="1">
    <source>
        <dbReference type="ARBA" id="ARBA00004651"/>
    </source>
</evidence>
<feature type="compositionally biased region" description="Pro residues" evidence="8">
    <location>
        <begin position="63"/>
        <end position="78"/>
    </location>
</feature>
<feature type="transmembrane region" description="Helical" evidence="7">
    <location>
        <begin position="382"/>
        <end position="404"/>
    </location>
</feature>
<evidence type="ECO:0000256" key="5">
    <source>
        <dbReference type="ARBA" id="ARBA00022989"/>
    </source>
</evidence>
<evidence type="ECO:0000256" key="7">
    <source>
        <dbReference type="RuleBase" id="RU362018"/>
    </source>
</evidence>
<evidence type="ECO:0000256" key="4">
    <source>
        <dbReference type="ARBA" id="ARBA00022692"/>
    </source>
</evidence>
<evidence type="ECO:0000259" key="11">
    <source>
        <dbReference type="Pfam" id="PF07670"/>
    </source>
</evidence>
<dbReference type="InterPro" id="IPR002668">
    <property type="entry name" value="CNT_N_dom"/>
</dbReference>
<keyword evidence="7" id="KW-0813">Transport</keyword>
<comment type="similarity">
    <text evidence="2 7">Belongs to the concentrative nucleoside transporter (CNT) (TC 2.A.41) family.</text>
</comment>
<keyword evidence="4 7" id="KW-0812">Transmembrane</keyword>
<evidence type="ECO:0000256" key="2">
    <source>
        <dbReference type="ARBA" id="ARBA00009033"/>
    </source>
</evidence>
<feature type="transmembrane region" description="Helical" evidence="7">
    <location>
        <begin position="570"/>
        <end position="593"/>
    </location>
</feature>
<dbReference type="InterPro" id="IPR011642">
    <property type="entry name" value="Gate_dom"/>
</dbReference>
<feature type="transmembrane region" description="Helical" evidence="7">
    <location>
        <begin position="410"/>
        <end position="430"/>
    </location>
</feature>
<feature type="domain" description="Concentrative nucleoside transporter C-terminal" evidence="10">
    <location>
        <begin position="410"/>
        <end position="625"/>
    </location>
</feature>
<dbReference type="NCBIfam" id="TIGR00804">
    <property type="entry name" value="nupC"/>
    <property type="match status" value="1"/>
</dbReference>
<evidence type="ECO:0000259" key="10">
    <source>
        <dbReference type="Pfam" id="PF07662"/>
    </source>
</evidence>
<dbReference type="InterPro" id="IPR008276">
    <property type="entry name" value="C_nuclsd_transpt"/>
</dbReference>
<evidence type="ECO:0000259" key="9">
    <source>
        <dbReference type="Pfam" id="PF01773"/>
    </source>
</evidence>
<keyword evidence="13" id="KW-1185">Reference proteome</keyword>
<protein>
    <recommendedName>
        <fullName evidence="7">Sodium/nucleoside cotransporter</fullName>
    </recommendedName>
</protein>
<dbReference type="GO" id="GO:0005886">
    <property type="term" value="C:plasma membrane"/>
    <property type="evidence" value="ECO:0007669"/>
    <property type="project" value="UniProtKB-SubCell"/>
</dbReference>
<feature type="domain" description="Concentrative nucleoside transporter N-terminal" evidence="9">
    <location>
        <begin position="226"/>
        <end position="298"/>
    </location>
</feature>
<feature type="transmembrane region" description="Helical" evidence="7">
    <location>
        <begin position="116"/>
        <end position="139"/>
    </location>
</feature>
<keyword evidence="6 7" id="KW-0472">Membrane</keyword>
<proteinExistence type="inferred from homology"/>
<gene>
    <name evidence="12" type="primary">SLC28A3</name>
    <name evidence="12" type="ORF">BLAG_LOCUS12156</name>
</gene>
<feature type="domain" description="Nucleoside transporter/FeoB GTPase Gate" evidence="11">
    <location>
        <begin position="307"/>
        <end position="405"/>
    </location>
</feature>
<evidence type="ECO:0000256" key="3">
    <source>
        <dbReference type="ARBA" id="ARBA00022475"/>
    </source>
</evidence>
<dbReference type="InterPro" id="IPR018270">
    <property type="entry name" value="C_nuclsd_transpt_met_bac"/>
</dbReference>
<evidence type="ECO:0000313" key="13">
    <source>
        <dbReference type="Proteomes" id="UP000838412"/>
    </source>
</evidence>
<dbReference type="PANTHER" id="PTHR10590">
    <property type="entry name" value="SODIUM/NUCLEOSIDE COTRANSPORTER"/>
    <property type="match status" value="1"/>
</dbReference>
<accession>A0A8J9ZCC8</accession>